<evidence type="ECO:0000256" key="2">
    <source>
        <dbReference type="ARBA" id="ARBA00009666"/>
    </source>
</evidence>
<evidence type="ECO:0000256" key="9">
    <source>
        <dbReference type="SAM" id="MobiDB-lite"/>
    </source>
</evidence>
<dbReference type="CDD" id="cd16978">
    <property type="entry name" value="VHS_HSE1"/>
    <property type="match status" value="1"/>
</dbReference>
<dbReference type="Pfam" id="PF00790">
    <property type="entry name" value="VHS"/>
    <property type="match status" value="1"/>
</dbReference>
<dbReference type="CDD" id="cd11805">
    <property type="entry name" value="SH3_GRB2_like_C"/>
    <property type="match status" value="1"/>
</dbReference>
<dbReference type="PANTHER" id="PTHR45929:SF3">
    <property type="entry name" value="JAK PATHWAY SIGNAL TRANSDUCTION ADAPTOR MOLECULE"/>
    <property type="match status" value="1"/>
</dbReference>
<dbReference type="GeneID" id="13882229"/>
<evidence type="ECO:0000256" key="7">
    <source>
        <dbReference type="PROSITE-ProRule" id="PRU00192"/>
    </source>
</evidence>
<dbReference type="GO" id="GO:0043130">
    <property type="term" value="F:ubiquitin binding"/>
    <property type="evidence" value="ECO:0007669"/>
    <property type="project" value="EnsemblFungi"/>
</dbReference>
<dbReference type="InParanoid" id="H2AUD4"/>
<dbReference type="PANTHER" id="PTHR45929">
    <property type="entry name" value="JAK PATHWAY SIGNAL TRANSDUCTION ADAPTOR MOLECULE"/>
    <property type="match status" value="1"/>
</dbReference>
<keyword evidence="6" id="KW-0967">Endosome</keyword>
<proteinExistence type="inferred from homology"/>
<evidence type="ECO:0000313" key="13">
    <source>
        <dbReference type="Proteomes" id="UP000005220"/>
    </source>
</evidence>
<dbReference type="eggNOG" id="KOG2199">
    <property type="taxonomic scope" value="Eukaryota"/>
</dbReference>
<dbReference type="FunCoup" id="H2AUD4">
    <property type="interactions" value="396"/>
</dbReference>
<protein>
    <recommendedName>
        <fullName evidence="3">Class E vacuolar protein-sorting machinery protein HSE1</fullName>
    </recommendedName>
    <alternativeName>
        <fullName evidence="4">Class E vacuolar protein-sorting machinery protein hse1</fullName>
    </alternativeName>
</protein>
<dbReference type="GO" id="GO:0019904">
    <property type="term" value="F:protein domain specific binding"/>
    <property type="evidence" value="ECO:0007669"/>
    <property type="project" value="EnsemblFungi"/>
</dbReference>
<evidence type="ECO:0000259" key="10">
    <source>
        <dbReference type="PROSITE" id="PS50002"/>
    </source>
</evidence>
<dbReference type="RefSeq" id="XP_003957119.1">
    <property type="nucleotide sequence ID" value="XM_003957070.1"/>
</dbReference>
<dbReference type="PRINTS" id="PR00499">
    <property type="entry name" value="P67PHOX"/>
</dbReference>
<evidence type="ECO:0000313" key="12">
    <source>
        <dbReference type="EMBL" id="CCF57984.1"/>
    </source>
</evidence>
<dbReference type="GO" id="GO:0033565">
    <property type="term" value="C:ESCRT-0 complex"/>
    <property type="evidence" value="ECO:0007669"/>
    <property type="project" value="EnsemblFungi"/>
</dbReference>
<dbReference type="OrthoDB" id="10255964at2759"/>
<dbReference type="Proteomes" id="UP000005220">
    <property type="component" value="Chromosome 4"/>
</dbReference>
<accession>H2AUD4</accession>
<dbReference type="GO" id="GO:0043328">
    <property type="term" value="P:protein transport to vacuole involved in ubiquitin-dependent protein catabolic process via the multivesicular body sorting pathway"/>
    <property type="evidence" value="ECO:0007669"/>
    <property type="project" value="TreeGrafter"/>
</dbReference>
<dbReference type="InterPro" id="IPR001452">
    <property type="entry name" value="SH3_domain"/>
</dbReference>
<dbReference type="SUPFAM" id="SSF48464">
    <property type="entry name" value="ENTH/VHS domain"/>
    <property type="match status" value="1"/>
</dbReference>
<dbReference type="GO" id="GO:1903319">
    <property type="term" value="P:positive regulation of protein maturation"/>
    <property type="evidence" value="ECO:0007669"/>
    <property type="project" value="EnsemblFungi"/>
</dbReference>
<dbReference type="GO" id="GO:0035091">
    <property type="term" value="F:phosphatidylinositol binding"/>
    <property type="evidence" value="ECO:0007669"/>
    <property type="project" value="InterPro"/>
</dbReference>
<reference evidence="12 13" key="1">
    <citation type="journal article" date="2011" name="Proc. Natl. Acad. Sci. U.S.A.">
        <title>Evolutionary erosion of yeast sex chromosomes by mating-type switching accidents.</title>
        <authorList>
            <person name="Gordon J.L."/>
            <person name="Armisen D."/>
            <person name="Proux-Wera E."/>
            <person name="Oheigeartaigh S.S."/>
            <person name="Byrne K.P."/>
            <person name="Wolfe K.H."/>
        </authorList>
    </citation>
    <scope>NUCLEOTIDE SEQUENCE [LARGE SCALE GENOMIC DNA]</scope>
    <source>
        <strain evidence="13">ATCC 22294 / BCRC 22015 / CBS 2517 / CECT 1963 / NBRC 1671 / NRRL Y-8276</strain>
    </source>
</reference>
<dbReference type="GO" id="GO:0016237">
    <property type="term" value="P:microautophagy"/>
    <property type="evidence" value="ECO:0007669"/>
    <property type="project" value="EnsemblFungi"/>
</dbReference>
<keyword evidence="13" id="KW-1185">Reference proteome</keyword>
<dbReference type="InterPro" id="IPR050670">
    <property type="entry name" value="STAM"/>
</dbReference>
<feature type="domain" description="SH3" evidence="10">
    <location>
        <begin position="211"/>
        <end position="270"/>
    </location>
</feature>
<dbReference type="STRING" id="1071382.H2AUD4"/>
<keyword evidence="5 7" id="KW-0728">SH3 domain</keyword>
<dbReference type="InterPro" id="IPR036028">
    <property type="entry name" value="SH3-like_dom_sf"/>
</dbReference>
<feature type="compositionally biased region" description="Low complexity" evidence="9">
    <location>
        <begin position="185"/>
        <end position="210"/>
    </location>
</feature>
<dbReference type="GO" id="GO:0010008">
    <property type="term" value="C:endosome membrane"/>
    <property type="evidence" value="ECO:0007669"/>
    <property type="project" value="UniProtKB-SubCell"/>
</dbReference>
<dbReference type="Pfam" id="PF00018">
    <property type="entry name" value="SH3_1"/>
    <property type="match status" value="1"/>
</dbReference>
<evidence type="ECO:0000259" key="11">
    <source>
        <dbReference type="PROSITE" id="PS50179"/>
    </source>
</evidence>
<keyword evidence="8" id="KW-0175">Coiled coil</keyword>
<dbReference type="InterPro" id="IPR008942">
    <property type="entry name" value="ENTH_VHS"/>
</dbReference>
<feature type="region of interest" description="Disordered" evidence="9">
    <location>
        <begin position="177"/>
        <end position="213"/>
    </location>
</feature>
<dbReference type="PRINTS" id="PR00452">
    <property type="entry name" value="SH3DOMAIN"/>
</dbReference>
<dbReference type="KEGG" id="kaf:KAFR_0D03360"/>
<comment type="similarity">
    <text evidence="2">Belongs to the STAM family.</text>
</comment>
<dbReference type="GO" id="GO:0009306">
    <property type="term" value="P:protein secretion"/>
    <property type="evidence" value="ECO:0007669"/>
    <property type="project" value="EnsemblFungi"/>
</dbReference>
<feature type="coiled-coil region" evidence="8">
    <location>
        <begin position="339"/>
        <end position="366"/>
    </location>
</feature>
<dbReference type="InterPro" id="IPR002014">
    <property type="entry name" value="VHS_dom"/>
</dbReference>
<dbReference type="SMART" id="SM00326">
    <property type="entry name" value="SH3"/>
    <property type="match status" value="1"/>
</dbReference>
<dbReference type="GO" id="GO:0005774">
    <property type="term" value="C:vacuolar membrane"/>
    <property type="evidence" value="ECO:0007669"/>
    <property type="project" value="EnsemblFungi"/>
</dbReference>
<evidence type="ECO:0000256" key="5">
    <source>
        <dbReference type="ARBA" id="ARBA00022443"/>
    </source>
</evidence>
<dbReference type="Gene3D" id="2.30.30.40">
    <property type="entry name" value="SH3 Domains"/>
    <property type="match status" value="1"/>
</dbReference>
<dbReference type="Gene3D" id="1.25.40.90">
    <property type="match status" value="1"/>
</dbReference>
<dbReference type="Gene3D" id="1.20.5.1940">
    <property type="match status" value="1"/>
</dbReference>
<dbReference type="PROSITE" id="PS50179">
    <property type="entry name" value="VHS"/>
    <property type="match status" value="1"/>
</dbReference>
<dbReference type="PROSITE" id="PS50002">
    <property type="entry name" value="SH3"/>
    <property type="match status" value="1"/>
</dbReference>
<dbReference type="SMART" id="SM00288">
    <property type="entry name" value="VHS"/>
    <property type="match status" value="1"/>
</dbReference>
<dbReference type="AlphaFoldDB" id="H2AUD4"/>
<dbReference type="GO" id="GO:0046982">
    <property type="term" value="F:protein heterodimerization activity"/>
    <property type="evidence" value="ECO:0007669"/>
    <property type="project" value="EnsemblFungi"/>
</dbReference>
<dbReference type="GO" id="GO:1904669">
    <property type="term" value="P:ATP export"/>
    <property type="evidence" value="ECO:0007669"/>
    <property type="project" value="EnsemblFungi"/>
</dbReference>
<evidence type="ECO:0000256" key="4">
    <source>
        <dbReference type="ARBA" id="ARBA00018978"/>
    </source>
</evidence>
<gene>
    <name evidence="12" type="primary">KAFR0D03360</name>
    <name evidence="12" type="ORF">KAFR_0D03360</name>
</gene>
<sequence>MNITLSKAVAKATDPKLRSDNWQYIIEVCDLVKEDPEDNGKEVMEIIERRLNLQDANIMLRSLSLIVSLAENCGSLLKQLISTKRFTQILYSLVQNNSIHITVKREIAKIVKQLSDSFKDDPSLKSMTDLNKKIKRNLPYLYEKPNKPFKHEMSYESRKQEDKDLEDALKLSLTEYEQQQEKTKQQQQPVYQSPQPVLQETSQQQQPSTSAGVKKVRAMYDFPSTEADELSFKKGDIIIVLEQVYRDWWRGSLRGRIGIFPLNYVTPIMDPTPHELQMAKQKESEIFGQREIVNQLHQTLKGSQNNPNAMDIAQDSQISDMYGSVTPLRPQITKMIGTYAKEKEDLVSLRQVLSSAEQTYNQLLDEAANSYRLPIQQVVQPPSYAQFSTYAGHPPMPNKGYETASMNQPYISQLAPYQSSTQPNITNTGSQYAGSISQHQAYAAPPNNPANQYSR</sequence>
<organism evidence="12 13">
    <name type="scientific">Kazachstania africana (strain ATCC 22294 / BCRC 22015 / CBS 2517 / CECT 1963 / NBRC 1671 / NRRL Y-8276)</name>
    <name type="common">Yeast</name>
    <name type="synonym">Kluyveromyces africanus</name>
    <dbReference type="NCBI Taxonomy" id="1071382"/>
    <lineage>
        <taxon>Eukaryota</taxon>
        <taxon>Fungi</taxon>
        <taxon>Dikarya</taxon>
        <taxon>Ascomycota</taxon>
        <taxon>Saccharomycotina</taxon>
        <taxon>Saccharomycetes</taxon>
        <taxon>Saccharomycetales</taxon>
        <taxon>Saccharomycetaceae</taxon>
        <taxon>Kazachstania</taxon>
    </lineage>
</organism>
<dbReference type="EMBL" id="HE650824">
    <property type="protein sequence ID" value="CCF57984.1"/>
    <property type="molecule type" value="Genomic_DNA"/>
</dbReference>
<dbReference type="FunFam" id="2.30.30.40:FF:000072">
    <property type="entry name" value="Unconventional Myosin IB"/>
    <property type="match status" value="1"/>
</dbReference>
<dbReference type="GO" id="GO:0006623">
    <property type="term" value="P:protein targeting to vacuole"/>
    <property type="evidence" value="ECO:0007669"/>
    <property type="project" value="EnsemblFungi"/>
</dbReference>
<feature type="domain" description="VHS" evidence="11">
    <location>
        <begin position="12"/>
        <end position="136"/>
    </location>
</feature>
<name>H2AUD4_KAZAF</name>
<evidence type="ECO:0000256" key="8">
    <source>
        <dbReference type="SAM" id="Coils"/>
    </source>
</evidence>
<evidence type="ECO:0000256" key="3">
    <source>
        <dbReference type="ARBA" id="ARBA00017923"/>
    </source>
</evidence>
<dbReference type="HOGENOM" id="CLU_010104_2_0_1"/>
<comment type="subcellular location">
    <subcellularLocation>
        <location evidence="1">Endosome membrane</location>
        <topology evidence="1">Peripheral membrane protein</topology>
        <orientation evidence="1">Cytoplasmic side</orientation>
    </subcellularLocation>
</comment>
<evidence type="ECO:0000256" key="6">
    <source>
        <dbReference type="ARBA" id="ARBA00022753"/>
    </source>
</evidence>
<dbReference type="SUPFAM" id="SSF50044">
    <property type="entry name" value="SH3-domain"/>
    <property type="match status" value="1"/>
</dbReference>
<evidence type="ECO:0000256" key="1">
    <source>
        <dbReference type="ARBA" id="ARBA00004125"/>
    </source>
</evidence>